<dbReference type="GO" id="GO:0005911">
    <property type="term" value="C:cell-cell junction"/>
    <property type="evidence" value="ECO:0007669"/>
    <property type="project" value="UniProtKB-ARBA"/>
</dbReference>
<sequence length="543" mass="59253">MELDMAMGDSKAAVSQWQQQSYLDSGIQSGVTTTAPSLSGKGNPDAEEDDPTLYDWEFNQPFTPEATDIEGYAMTRAQRVRAAMFPETLEEGLQIPPTQLEAAHPTAVQRLAEPSQMLKHAVVNLINYQDDAELATRAIPELTKLLNDEDQVVVNKAAVMVHQLSKKEASRHALMRSPQMVSAVVRAMQNTSDVETARCSAGTLHNLSHHREGLLAIFKSGGIPALVKMLGSPVDSVLFYAITTLHNLLLHQEGAKMAVRLAGGLQKMVALLANTNVKFLAITTDCLQILAYGNQESKLIILASGGPQALVNIMRTFTYEKLLWTTSRVLKVLSVCSSNKPAIVEAGGMQALGLHLTDLSQRLVQNCLWTLRNLSDAATKQVKGVLCELAQDKEAAEAIEAEGATAPLTELLHSRNEGVATYAAAVLFRMSEDKPQDYKKRLSVELTSSLFRTEPMAWNDTGDLGLDMSAQGDPLAYRQDDGAYRAYPAAYGPDTLLDPMMEGADFHTDALPDLGHHTDPLPDLGHTQELMDSNQLAWFDTDL</sequence>
<dbReference type="Gene3D" id="1.25.10.10">
    <property type="entry name" value="Leucine-rich Repeat Variant"/>
    <property type="match status" value="2"/>
</dbReference>
<protein>
    <submittedName>
        <fullName evidence="4">Catenin beta 1</fullName>
    </submittedName>
</protein>
<evidence type="ECO:0000313" key="5">
    <source>
        <dbReference type="Proteomes" id="UP000694548"/>
    </source>
</evidence>
<dbReference type="SUPFAM" id="SSF48371">
    <property type="entry name" value="ARM repeat"/>
    <property type="match status" value="1"/>
</dbReference>
<feature type="repeat" description="ARM" evidence="2">
    <location>
        <begin position="137"/>
        <end position="177"/>
    </location>
</feature>
<dbReference type="GO" id="GO:0007155">
    <property type="term" value="P:cell adhesion"/>
    <property type="evidence" value="ECO:0007669"/>
    <property type="project" value="InterPro"/>
</dbReference>
<feature type="repeat" description="ARM" evidence="2">
    <location>
        <begin position="263"/>
        <end position="305"/>
    </location>
</feature>
<evidence type="ECO:0000256" key="3">
    <source>
        <dbReference type="SAM" id="MobiDB-lite"/>
    </source>
</evidence>
<dbReference type="GO" id="GO:0045296">
    <property type="term" value="F:cadherin binding"/>
    <property type="evidence" value="ECO:0007669"/>
    <property type="project" value="InterPro"/>
</dbReference>
<organism evidence="4 5">
    <name type="scientific">Nothobranchius furzeri</name>
    <name type="common">Turquoise killifish</name>
    <dbReference type="NCBI Taxonomy" id="105023"/>
    <lineage>
        <taxon>Eukaryota</taxon>
        <taxon>Metazoa</taxon>
        <taxon>Chordata</taxon>
        <taxon>Craniata</taxon>
        <taxon>Vertebrata</taxon>
        <taxon>Euteleostomi</taxon>
        <taxon>Actinopterygii</taxon>
        <taxon>Neopterygii</taxon>
        <taxon>Teleostei</taxon>
        <taxon>Neoteleostei</taxon>
        <taxon>Acanthomorphata</taxon>
        <taxon>Ovalentaria</taxon>
        <taxon>Atherinomorphae</taxon>
        <taxon>Cyprinodontiformes</taxon>
        <taxon>Nothobranchiidae</taxon>
        <taxon>Nothobranchius</taxon>
    </lineage>
</organism>
<dbReference type="AlphaFoldDB" id="A0A8C6P832"/>
<reference evidence="4" key="1">
    <citation type="submission" date="2014-08" db="EMBL/GenBank/DDBJ databases">
        <authorList>
            <person name="Senf B."/>
            <person name="Petzold A."/>
            <person name="Downie B.R."/>
            <person name="Koch P."/>
            <person name="Platzer M."/>
        </authorList>
    </citation>
    <scope>NUCLEOTIDE SEQUENCE [LARGE SCALE GENOMIC DNA]</scope>
    <source>
        <strain evidence="4">GRZ</strain>
    </source>
</reference>
<dbReference type="InterPro" id="IPR016024">
    <property type="entry name" value="ARM-type_fold"/>
</dbReference>
<comment type="similarity">
    <text evidence="1">Belongs to the beta-catenin family.</text>
</comment>
<keyword evidence="5" id="KW-1185">Reference proteome</keyword>
<dbReference type="Proteomes" id="UP000694548">
    <property type="component" value="Chromosome sgr19"/>
</dbReference>
<dbReference type="GeneTree" id="ENSGT00940000155471"/>
<dbReference type="Ensembl" id="ENSNFUT00015041394.1">
    <property type="protein sequence ID" value="ENSNFUP00015039656.1"/>
    <property type="gene ID" value="ENSNFUG00015018975.1"/>
</dbReference>
<accession>A0A8C6P832</accession>
<dbReference type="Pfam" id="PF00514">
    <property type="entry name" value="Arm"/>
    <property type="match status" value="2"/>
</dbReference>
<evidence type="ECO:0000313" key="4">
    <source>
        <dbReference type="Ensembl" id="ENSNFUP00015039656.1"/>
    </source>
</evidence>
<reference evidence="4" key="3">
    <citation type="submission" date="2025-09" db="UniProtKB">
        <authorList>
            <consortium name="Ensembl"/>
        </authorList>
    </citation>
    <scope>IDENTIFICATION</scope>
</reference>
<dbReference type="InterPro" id="IPR013284">
    <property type="entry name" value="Beta-catenin"/>
</dbReference>
<dbReference type="SMART" id="SM00185">
    <property type="entry name" value="ARM"/>
    <property type="match status" value="7"/>
</dbReference>
<proteinExistence type="inferred from homology"/>
<dbReference type="InterPro" id="IPR000225">
    <property type="entry name" value="Armadillo"/>
</dbReference>
<dbReference type="PRINTS" id="PR01869">
    <property type="entry name" value="BCATNINFAMLY"/>
</dbReference>
<feature type="region of interest" description="Disordered" evidence="3">
    <location>
        <begin position="27"/>
        <end position="51"/>
    </location>
</feature>
<feature type="repeat" description="ARM" evidence="2">
    <location>
        <begin position="179"/>
        <end position="222"/>
    </location>
</feature>
<evidence type="ECO:0000256" key="2">
    <source>
        <dbReference type="PROSITE-ProRule" id="PRU00259"/>
    </source>
</evidence>
<dbReference type="GO" id="GO:0016020">
    <property type="term" value="C:membrane"/>
    <property type="evidence" value="ECO:0007669"/>
    <property type="project" value="UniProtKB-ARBA"/>
</dbReference>
<feature type="repeat" description="ARM" evidence="2">
    <location>
        <begin position="305"/>
        <end position="348"/>
    </location>
</feature>
<dbReference type="InterPro" id="IPR011989">
    <property type="entry name" value="ARM-like"/>
</dbReference>
<dbReference type="PANTHER" id="PTHR45976">
    <property type="entry name" value="ARMADILLO SEGMENT POLARITY PROTEIN"/>
    <property type="match status" value="1"/>
</dbReference>
<evidence type="ECO:0000256" key="1">
    <source>
        <dbReference type="ARBA" id="ARBA00005462"/>
    </source>
</evidence>
<feature type="repeat" description="ARM" evidence="2">
    <location>
        <begin position="221"/>
        <end position="263"/>
    </location>
</feature>
<name>A0A8C6P832_NOTFU</name>
<reference evidence="4" key="2">
    <citation type="submission" date="2025-08" db="UniProtKB">
        <authorList>
            <consortium name="Ensembl"/>
        </authorList>
    </citation>
    <scope>IDENTIFICATION</scope>
</reference>
<dbReference type="PROSITE" id="PS50176">
    <property type="entry name" value="ARM_REPEAT"/>
    <property type="match status" value="5"/>
</dbReference>
<feature type="compositionally biased region" description="Polar residues" evidence="3">
    <location>
        <begin position="27"/>
        <end position="37"/>
    </location>
</feature>
<dbReference type="FunFam" id="1.25.10.10:FF:001500">
    <property type="entry name" value="Predicted protein"/>
    <property type="match status" value="1"/>
</dbReference>
<gene>
    <name evidence="4" type="primary">LOC107394374</name>
    <name evidence="4" type="synonym">CTNNB1</name>
</gene>